<dbReference type="Gene3D" id="3.30.460.10">
    <property type="entry name" value="Beta Polymerase, domain 2"/>
    <property type="match status" value="1"/>
</dbReference>
<protein>
    <submittedName>
        <fullName evidence="1">Uncharacterized protein</fullName>
    </submittedName>
</protein>
<name>D0GMR9_9FUSO</name>
<comment type="caution">
    <text evidence="1">The sequence shown here is derived from an EMBL/GenBank/DDBJ whole genome shotgun (WGS) entry which is preliminary data.</text>
</comment>
<dbReference type="RefSeq" id="WP_006807781.1">
    <property type="nucleotide sequence ID" value="NZ_ADAD01000147.1"/>
</dbReference>
<keyword evidence="2" id="KW-1185">Reference proteome</keyword>
<proteinExistence type="predicted"/>
<dbReference type="SUPFAM" id="SSF81301">
    <property type="entry name" value="Nucleotidyltransferase"/>
    <property type="match status" value="1"/>
</dbReference>
<accession>D0GMR9</accession>
<dbReference type="EMBL" id="ADAD01000147">
    <property type="protein sequence ID" value="EEY34604.1"/>
    <property type="molecule type" value="Genomic_DNA"/>
</dbReference>
<organism evidence="1 2">
    <name type="scientific">Pseudoleptotrichia goodfellowii F0264</name>
    <dbReference type="NCBI Taxonomy" id="596323"/>
    <lineage>
        <taxon>Bacteria</taxon>
        <taxon>Fusobacteriati</taxon>
        <taxon>Fusobacteriota</taxon>
        <taxon>Fusobacteriia</taxon>
        <taxon>Fusobacteriales</taxon>
        <taxon>Leptotrichiaceae</taxon>
        <taxon>Pseudoleptotrichia</taxon>
    </lineage>
</organism>
<evidence type="ECO:0000313" key="2">
    <source>
        <dbReference type="Proteomes" id="UP000004226"/>
    </source>
</evidence>
<sequence>MTERDELEKLYNDFVLKEPKITEEIEEIVKKSRGFLTGLENKIKTKESLLRKIEIETLKEEITEYKALKKIQDILRYTVILNLENFVEDYYSIVSLLSKKNYILIKVGNTWKNGNVYKGINTVLEKDDIKIEIQYHTEESYNLKEKILHKLYEEYRDTSTVKSRKKELQKEMKKISLKIKNPKGIGDINGEILFNK</sequence>
<dbReference type="eggNOG" id="COG3266">
    <property type="taxonomic scope" value="Bacteria"/>
</dbReference>
<reference evidence="1 2" key="1">
    <citation type="submission" date="2009-10" db="EMBL/GenBank/DDBJ databases">
        <authorList>
            <person name="Harkins D.M."/>
            <person name="Madupu R."/>
            <person name="Durkin A.S."/>
            <person name="Torralba M."/>
            <person name="Methe B."/>
            <person name="Sutton G.G."/>
            <person name="Strausberg R.L."/>
            <person name="Nelson K.E."/>
        </authorList>
    </citation>
    <scope>NUCLEOTIDE SEQUENCE [LARGE SCALE GENOMIC DNA]</scope>
    <source>
        <strain evidence="1 2">F0264</strain>
    </source>
</reference>
<dbReference type="InterPro" id="IPR043519">
    <property type="entry name" value="NT_sf"/>
</dbReference>
<dbReference type="Proteomes" id="UP000004226">
    <property type="component" value="Unassembled WGS sequence"/>
</dbReference>
<gene>
    <name evidence="1" type="ORF">HMPREF0554_0162</name>
</gene>
<dbReference type="AlphaFoldDB" id="D0GMR9"/>
<evidence type="ECO:0000313" key="1">
    <source>
        <dbReference type="EMBL" id="EEY34604.1"/>
    </source>
</evidence>